<evidence type="ECO:0000256" key="1">
    <source>
        <dbReference type="ARBA" id="ARBA00004952"/>
    </source>
</evidence>
<dbReference type="GO" id="GO:0034355">
    <property type="term" value="P:NAD+ biosynthetic process via the salvage pathway"/>
    <property type="evidence" value="ECO:0007669"/>
    <property type="project" value="TreeGrafter"/>
</dbReference>
<protein>
    <recommendedName>
        <fullName evidence="2">nicotinate phosphoribosyltransferase</fullName>
        <ecNumber evidence="2">6.3.4.21</ecNumber>
    </recommendedName>
</protein>
<organism evidence="8">
    <name type="scientific">Leptocylindrus danicus</name>
    <dbReference type="NCBI Taxonomy" id="163516"/>
    <lineage>
        <taxon>Eukaryota</taxon>
        <taxon>Sar</taxon>
        <taxon>Stramenopiles</taxon>
        <taxon>Ochrophyta</taxon>
        <taxon>Bacillariophyta</taxon>
        <taxon>Coscinodiscophyceae</taxon>
        <taxon>Chaetocerotophycidae</taxon>
        <taxon>Leptocylindrales</taxon>
        <taxon>Leptocylindraceae</taxon>
        <taxon>Leptocylindrus</taxon>
    </lineage>
</organism>
<evidence type="ECO:0000256" key="3">
    <source>
        <dbReference type="ARBA" id="ARBA00022553"/>
    </source>
</evidence>
<reference evidence="8" key="1">
    <citation type="submission" date="2021-01" db="EMBL/GenBank/DDBJ databases">
        <authorList>
            <person name="Corre E."/>
            <person name="Pelletier E."/>
            <person name="Niang G."/>
            <person name="Scheremetjew M."/>
            <person name="Finn R."/>
            <person name="Kale V."/>
            <person name="Holt S."/>
            <person name="Cochrane G."/>
            <person name="Meng A."/>
            <person name="Brown T."/>
            <person name="Cohen L."/>
        </authorList>
    </citation>
    <scope>NUCLEOTIDE SEQUENCE</scope>
    <source>
        <strain evidence="8">B650</strain>
    </source>
</reference>
<comment type="pathway">
    <text evidence="1">Cofactor biosynthesis; NAD(+) biosynthesis; nicotinate D-ribonucleotide from nicotinate: step 1/1.</text>
</comment>
<keyword evidence="3" id="KW-0597">Phosphoprotein</keyword>
<dbReference type="InterPro" id="IPR041619">
    <property type="entry name" value="NAPRTase_C"/>
</dbReference>
<name>A0A7S2L555_9STRA</name>
<dbReference type="Pfam" id="PF17956">
    <property type="entry name" value="NAPRTase_C"/>
    <property type="match status" value="1"/>
</dbReference>
<dbReference type="PANTHER" id="PTHR11098">
    <property type="entry name" value="NICOTINATE PHOSPHORIBOSYLTRANSFERASE"/>
    <property type="match status" value="1"/>
</dbReference>
<evidence type="ECO:0000256" key="5">
    <source>
        <dbReference type="ARBA" id="ARBA00022642"/>
    </source>
</evidence>
<dbReference type="InterPro" id="IPR036068">
    <property type="entry name" value="Nicotinate_pribotase-like_C"/>
</dbReference>
<comment type="catalytic activity">
    <reaction evidence="6">
        <text>5-phospho-alpha-D-ribose 1-diphosphate + nicotinate + ATP + H2O = nicotinate beta-D-ribonucleotide + ADP + phosphate + diphosphate</text>
        <dbReference type="Rhea" id="RHEA:36163"/>
        <dbReference type="ChEBI" id="CHEBI:15377"/>
        <dbReference type="ChEBI" id="CHEBI:30616"/>
        <dbReference type="ChEBI" id="CHEBI:32544"/>
        <dbReference type="ChEBI" id="CHEBI:33019"/>
        <dbReference type="ChEBI" id="CHEBI:43474"/>
        <dbReference type="ChEBI" id="CHEBI:57502"/>
        <dbReference type="ChEBI" id="CHEBI:58017"/>
        <dbReference type="ChEBI" id="CHEBI:456216"/>
        <dbReference type="EC" id="6.3.4.21"/>
    </reaction>
</comment>
<dbReference type="EMBL" id="HBGY01024278">
    <property type="protein sequence ID" value="CAD9596228.1"/>
    <property type="molecule type" value="Transcribed_RNA"/>
</dbReference>
<dbReference type="EC" id="6.3.4.21" evidence="2"/>
<keyword evidence="4" id="KW-0436">Ligase</keyword>
<accession>A0A7S2L555</accession>
<dbReference type="UniPathway" id="UPA00253"/>
<dbReference type="AlphaFoldDB" id="A0A7S2L555"/>
<evidence type="ECO:0000256" key="4">
    <source>
        <dbReference type="ARBA" id="ARBA00022598"/>
    </source>
</evidence>
<dbReference type="Gene3D" id="3.20.140.10">
    <property type="entry name" value="nicotinate phosphoribosyltransferase"/>
    <property type="match status" value="1"/>
</dbReference>
<evidence type="ECO:0000256" key="6">
    <source>
        <dbReference type="ARBA" id="ARBA00048668"/>
    </source>
</evidence>
<dbReference type="GO" id="GO:0005829">
    <property type="term" value="C:cytosol"/>
    <property type="evidence" value="ECO:0007669"/>
    <property type="project" value="TreeGrafter"/>
</dbReference>
<evidence type="ECO:0000259" key="7">
    <source>
        <dbReference type="Pfam" id="PF17956"/>
    </source>
</evidence>
<dbReference type="GO" id="GO:0004516">
    <property type="term" value="F:nicotinate phosphoribosyltransferase activity"/>
    <property type="evidence" value="ECO:0007669"/>
    <property type="project" value="UniProtKB-EC"/>
</dbReference>
<proteinExistence type="predicted"/>
<dbReference type="SUPFAM" id="SSF51690">
    <property type="entry name" value="Nicotinate/Quinolinate PRTase C-terminal domain-like"/>
    <property type="match status" value="1"/>
</dbReference>
<gene>
    <name evidence="8" type="ORF">LDAN0321_LOCUS15106</name>
</gene>
<evidence type="ECO:0000313" key="8">
    <source>
        <dbReference type="EMBL" id="CAD9596228.1"/>
    </source>
</evidence>
<keyword evidence="5" id="KW-0662">Pyridine nucleotide biosynthesis</keyword>
<evidence type="ECO:0000256" key="2">
    <source>
        <dbReference type="ARBA" id="ARBA00013236"/>
    </source>
</evidence>
<dbReference type="PANTHER" id="PTHR11098:SF1">
    <property type="entry name" value="NICOTINATE PHOSPHORIBOSYLTRANSFERASE"/>
    <property type="match status" value="1"/>
</dbReference>
<sequence>MVMADETIIPEVGKRFLCRHPFNEQDRLFVLPSKVVNLNPVVYDGSKMPCVTTDLMEIRAHAKAQMGLFVAGDRCNDVLHLTTPKPFGVMVSDDLYKFLHRLWEDESIVREAR</sequence>
<feature type="domain" description="Nicotinate phosphoribosyltransferase C-terminal" evidence="7">
    <location>
        <begin position="2"/>
        <end position="98"/>
    </location>
</feature>
<dbReference type="InterPro" id="IPR007229">
    <property type="entry name" value="Nic_PRibTrfase-Fam"/>
</dbReference>